<dbReference type="AlphaFoldDB" id="A0A100WL35"/>
<dbReference type="RefSeq" id="WP_003882646.1">
    <property type="nucleotide sequence ID" value="NZ_BCSZ01000002.1"/>
</dbReference>
<dbReference type="EMBL" id="BCSZ01000002">
    <property type="protein sequence ID" value="GAT00067.1"/>
    <property type="molecule type" value="Genomic_DNA"/>
</dbReference>
<accession>A0A100WL35</accession>
<proteinExistence type="predicted"/>
<keyword evidence="1" id="KW-0472">Membrane</keyword>
<sequence>MRDESAPQERQFVRKGCFMGGVLERLQTAMYLTLTAAFLGVALSALVAVLVAAAPLKLLALIDRHA</sequence>
<dbReference type="Proteomes" id="UP000069705">
    <property type="component" value="Unassembled WGS sequence"/>
</dbReference>
<comment type="caution">
    <text evidence="2">The sequence shown here is derived from an EMBL/GenBank/DDBJ whole genome shotgun (WGS) entry which is preliminary data.</text>
</comment>
<evidence type="ECO:0000313" key="2">
    <source>
        <dbReference type="EMBL" id="GAT00067.1"/>
    </source>
</evidence>
<organism evidence="2 3">
    <name type="scientific">Mycolicibacterium fortuitum subsp. acetamidolyticum</name>
    <dbReference type="NCBI Taxonomy" id="144550"/>
    <lineage>
        <taxon>Bacteria</taxon>
        <taxon>Bacillati</taxon>
        <taxon>Actinomycetota</taxon>
        <taxon>Actinomycetes</taxon>
        <taxon>Mycobacteriales</taxon>
        <taxon>Mycobacteriaceae</taxon>
        <taxon>Mycolicibacterium</taxon>
    </lineage>
</organism>
<gene>
    <name evidence="2" type="ORF">RMCFA_0181</name>
</gene>
<protein>
    <submittedName>
        <fullName evidence="2">Uncharacterized protein</fullName>
    </submittedName>
</protein>
<keyword evidence="1" id="KW-0812">Transmembrane</keyword>
<keyword evidence="1" id="KW-1133">Transmembrane helix</keyword>
<name>A0A100WL35_MYCFO</name>
<feature type="transmembrane region" description="Helical" evidence="1">
    <location>
        <begin position="29"/>
        <end position="54"/>
    </location>
</feature>
<evidence type="ECO:0000256" key="1">
    <source>
        <dbReference type="SAM" id="Phobius"/>
    </source>
</evidence>
<reference evidence="2 3" key="1">
    <citation type="journal article" date="2016" name="Genome Announc.">
        <title>Draft Genome Sequences of Five Rapidly Growing Mycobacterium Species, M. thermoresistibile, M. fortuitum subsp. acetamidolyticum, M. canariasense, M. brisbanense, and M. novocastrense.</title>
        <authorList>
            <person name="Katahira K."/>
            <person name="Ogura Y."/>
            <person name="Gotoh Y."/>
            <person name="Hayashi T."/>
        </authorList>
    </citation>
    <scope>NUCLEOTIDE SEQUENCE [LARGE SCALE GENOMIC DNA]</scope>
    <source>
        <strain evidence="2 3">JCM6368</strain>
    </source>
</reference>
<reference evidence="3" key="2">
    <citation type="submission" date="2016-02" db="EMBL/GenBank/DDBJ databases">
        <title>Draft genome sequence of five rapidly growing Mycobacterium species.</title>
        <authorList>
            <person name="Katahira K."/>
            <person name="Gotou Y."/>
            <person name="Iida K."/>
            <person name="Ogura Y."/>
            <person name="Hayashi T."/>
        </authorList>
    </citation>
    <scope>NUCLEOTIDE SEQUENCE [LARGE SCALE GENOMIC DNA]</scope>
    <source>
        <strain evidence="3">JCM6368</strain>
    </source>
</reference>
<evidence type="ECO:0000313" key="3">
    <source>
        <dbReference type="Proteomes" id="UP000069705"/>
    </source>
</evidence>